<reference evidence="6" key="2">
    <citation type="journal article" date="2018" name="Nat. Microbiol.">
        <title>Leveraging single-cell genomics to expand the fungal tree of life.</title>
        <authorList>
            <person name="Ahrendt S.R."/>
            <person name="Quandt C.A."/>
            <person name="Ciobanu D."/>
            <person name="Clum A."/>
            <person name="Salamov A."/>
            <person name="Andreopoulos B."/>
            <person name="Cheng J.F."/>
            <person name="Woyke T."/>
            <person name="Pelin A."/>
            <person name="Henrissat B."/>
            <person name="Reynolds N.K."/>
            <person name="Benny G.L."/>
            <person name="Smith M.E."/>
            <person name="James T.Y."/>
            <person name="Grigoriev I.V."/>
        </authorList>
    </citation>
    <scope>NUCLEOTIDE SEQUENCE [LARGE SCALE GENOMIC DNA]</scope>
    <source>
        <strain evidence="6">CSF55</strain>
    </source>
</reference>
<dbReference type="EMBL" id="KE560601">
    <property type="protein sequence ID" value="EPZ36299.1"/>
    <property type="molecule type" value="Genomic_DNA"/>
</dbReference>
<feature type="chain" id="PRO_5040560118" evidence="2">
    <location>
        <begin position="18"/>
        <end position="447"/>
    </location>
</feature>
<feature type="compositionally biased region" description="Basic and acidic residues" evidence="1">
    <location>
        <begin position="241"/>
        <end position="256"/>
    </location>
</feature>
<gene>
    <name evidence="3" type="ORF">O9G_004669</name>
    <name evidence="4" type="ORF">ROZALSC1DRAFT_30601</name>
</gene>
<evidence type="ECO:0000313" key="4">
    <source>
        <dbReference type="EMBL" id="RKP17619.1"/>
    </source>
</evidence>
<name>A0A075B144_ROZAC</name>
<organism evidence="3 5">
    <name type="scientific">Rozella allomycis (strain CSF55)</name>
    <dbReference type="NCBI Taxonomy" id="988480"/>
    <lineage>
        <taxon>Eukaryota</taxon>
        <taxon>Fungi</taxon>
        <taxon>Fungi incertae sedis</taxon>
        <taxon>Cryptomycota</taxon>
        <taxon>Cryptomycota incertae sedis</taxon>
        <taxon>Rozella</taxon>
    </lineage>
</organism>
<feature type="signal peptide" evidence="2">
    <location>
        <begin position="1"/>
        <end position="17"/>
    </location>
</feature>
<dbReference type="Proteomes" id="UP000281549">
    <property type="component" value="Unassembled WGS sequence"/>
</dbReference>
<evidence type="ECO:0000313" key="5">
    <source>
        <dbReference type="Proteomes" id="UP000030755"/>
    </source>
</evidence>
<proteinExistence type="predicted"/>
<keyword evidence="2" id="KW-0732">Signal</keyword>
<dbReference type="EMBL" id="ML005748">
    <property type="protein sequence ID" value="RKP17619.1"/>
    <property type="molecule type" value="Genomic_DNA"/>
</dbReference>
<feature type="region of interest" description="Disordered" evidence="1">
    <location>
        <begin position="228"/>
        <end position="257"/>
    </location>
</feature>
<keyword evidence="5" id="KW-1185">Reference proteome</keyword>
<reference evidence="3 5" key="1">
    <citation type="journal article" date="2013" name="Curr. Biol.">
        <title>Shared signatures of parasitism and phylogenomics unite Cryptomycota and microsporidia.</title>
        <authorList>
            <person name="James T.Y."/>
            <person name="Pelin A."/>
            <person name="Bonen L."/>
            <person name="Ahrendt S."/>
            <person name="Sain D."/>
            <person name="Corradi N."/>
            <person name="Stajich J.E."/>
        </authorList>
    </citation>
    <scope>NUCLEOTIDE SEQUENCE [LARGE SCALE GENOMIC DNA]</scope>
    <source>
        <strain evidence="3 5">CSF55</strain>
        <strain evidence="3 5">CSF55</strain>
    </source>
</reference>
<dbReference type="AlphaFoldDB" id="A0A075B144"/>
<evidence type="ECO:0000256" key="2">
    <source>
        <dbReference type="SAM" id="SignalP"/>
    </source>
</evidence>
<sequence>MLKKILLFVVFLQALLGSGIPGEKFVAKVPKFLESLMNSSQVSDDCSDVTFEDELDVESQHSPKLEQEAMEIGAYDYYYHYGHHVFATTNPYYHTYNGQAYTSNNHVQTIPSHHASHLAHLDCQSYDNNHVQTNPSRQTNNQLNHNGQNTPFQTLFSYNAYHHTHHNVQACKGNHIHAHPSYHHAHETCQTSATTNRSNHACSHIRHDGQDCEDTHHSHHQDYQLALHNDRAGNPHLSRRLPYEQRERTPPKDNKDFNPLIISNARYIVAVLDRDNIGKRKNADPEKKEYEKARKMLNDMFLELKSLQKVRDVLRKIRNPIGSKLETQVRTTIGSQDFLSEDEKDRINELFLQVGYNRIIPLLKNDKSWARPILPRTVDAVLSSRKYLSEAEMGIIVKLFRDGSNDLIIRPRREVLDLLQRNSSWTRPVRDDVLHKIELDLTTGAVL</sequence>
<accession>A0A075B144</accession>
<evidence type="ECO:0000313" key="3">
    <source>
        <dbReference type="EMBL" id="EPZ36299.1"/>
    </source>
</evidence>
<dbReference type="Proteomes" id="UP000030755">
    <property type="component" value="Unassembled WGS sequence"/>
</dbReference>
<protein>
    <submittedName>
        <fullName evidence="3">Uncharacterized protein</fullName>
    </submittedName>
</protein>
<dbReference type="HOGENOM" id="CLU_612738_0_0_1"/>
<evidence type="ECO:0000313" key="6">
    <source>
        <dbReference type="Proteomes" id="UP000281549"/>
    </source>
</evidence>
<reference evidence="4" key="3">
    <citation type="submission" date="2018-08" db="EMBL/GenBank/DDBJ databases">
        <title>Leveraging single-cell genomics to expand the Fungal Tree of Life.</title>
        <authorList>
            <consortium name="DOE Joint Genome Institute"/>
            <person name="Ahrendt S.R."/>
            <person name="Quandt C.A."/>
            <person name="Ciobanu D."/>
            <person name="Clum A."/>
            <person name="Salamov A."/>
            <person name="Andreopoulos B."/>
            <person name="Cheng J.-F."/>
            <person name="Woyke T."/>
            <person name="Pelin A."/>
            <person name="Henrissat B."/>
            <person name="Reynolds N."/>
            <person name="Benny G.L."/>
            <person name="Smith M.E."/>
            <person name="James T.Y."/>
            <person name="Grigoriev I.V."/>
        </authorList>
    </citation>
    <scope>NUCLEOTIDE SEQUENCE</scope>
    <source>
        <strain evidence="4">CSF55</strain>
    </source>
</reference>
<evidence type="ECO:0000256" key="1">
    <source>
        <dbReference type="SAM" id="MobiDB-lite"/>
    </source>
</evidence>